<feature type="domain" description="Bacterial bifunctional deaminase-reductase C-terminal" evidence="1">
    <location>
        <begin position="2"/>
        <end position="178"/>
    </location>
</feature>
<dbReference type="InterPro" id="IPR050765">
    <property type="entry name" value="Riboflavin_Biosynth_HTPR"/>
</dbReference>
<dbReference type="Proteomes" id="UP000789833">
    <property type="component" value="Unassembled WGS sequence"/>
</dbReference>
<dbReference type="InterPro" id="IPR024072">
    <property type="entry name" value="DHFR-like_dom_sf"/>
</dbReference>
<dbReference type="PANTHER" id="PTHR38011">
    <property type="entry name" value="DIHYDROFOLATE REDUCTASE FAMILY PROTEIN (AFU_ORTHOLOGUE AFUA_8G06820)"/>
    <property type="match status" value="1"/>
</dbReference>
<dbReference type="PANTHER" id="PTHR38011:SF11">
    <property type="entry name" value="2,5-DIAMINO-6-RIBOSYLAMINO-4(3H)-PYRIMIDINONE 5'-PHOSPHATE REDUCTASE"/>
    <property type="match status" value="1"/>
</dbReference>
<organism evidence="2 3">
    <name type="scientific">Sutcliffiella rhizosphaerae</name>
    <dbReference type="NCBI Taxonomy" id="2880967"/>
    <lineage>
        <taxon>Bacteria</taxon>
        <taxon>Bacillati</taxon>
        <taxon>Bacillota</taxon>
        <taxon>Bacilli</taxon>
        <taxon>Bacillales</taxon>
        <taxon>Bacillaceae</taxon>
        <taxon>Sutcliffiella</taxon>
    </lineage>
</organism>
<reference evidence="2 3" key="1">
    <citation type="submission" date="2021-10" db="EMBL/GenBank/DDBJ databases">
        <authorList>
            <person name="Criscuolo A."/>
        </authorList>
    </citation>
    <scope>NUCLEOTIDE SEQUENCE [LARGE SCALE GENOMIC DNA]</scope>
    <source>
        <strain evidence="3">CIP 111883</strain>
    </source>
</reference>
<dbReference type="SUPFAM" id="SSF53597">
    <property type="entry name" value="Dihydrofolate reductase-like"/>
    <property type="match status" value="1"/>
</dbReference>
<accession>A0ABM8YJQ1</accession>
<dbReference type="RefSeq" id="WP_230500081.1">
    <property type="nucleotide sequence ID" value="NZ_CAKJTJ010000003.1"/>
</dbReference>
<protein>
    <recommendedName>
        <fullName evidence="1">Bacterial bifunctional deaminase-reductase C-terminal domain-containing protein</fullName>
    </recommendedName>
</protein>
<evidence type="ECO:0000259" key="1">
    <source>
        <dbReference type="Pfam" id="PF01872"/>
    </source>
</evidence>
<dbReference type="EMBL" id="CAKJTJ010000003">
    <property type="protein sequence ID" value="CAG9620159.1"/>
    <property type="molecule type" value="Genomic_DNA"/>
</dbReference>
<proteinExistence type="predicted"/>
<comment type="caution">
    <text evidence="2">The sequence shown here is derived from an EMBL/GenBank/DDBJ whole genome shotgun (WGS) entry which is preliminary data.</text>
</comment>
<sequence>MRKVILSMVMSLDGFVSGKDGDCSWHVMDEEMHRYMAEFLYSVDTILYGRKAYEMMLQFWPQAEHDESLSKPIRDFARRMNEKDKIVFSQTLQSAQWNARVVSSNIKNEIFELKSMAGKDMVLFAGATVAQAFMKDGLIDEYRVIVNPLLLGEGQKLFYQHKQNLQLVEYRVFSCGNVLLVYQT</sequence>
<keyword evidence="3" id="KW-1185">Reference proteome</keyword>
<evidence type="ECO:0000313" key="3">
    <source>
        <dbReference type="Proteomes" id="UP000789833"/>
    </source>
</evidence>
<evidence type="ECO:0000313" key="2">
    <source>
        <dbReference type="EMBL" id="CAG9620159.1"/>
    </source>
</evidence>
<gene>
    <name evidence="2" type="primary">yyaP</name>
    <name evidence="2" type="ORF">BACCIP111883_00927</name>
</gene>
<dbReference type="InterPro" id="IPR002734">
    <property type="entry name" value="RibDG_C"/>
</dbReference>
<dbReference type="Pfam" id="PF01872">
    <property type="entry name" value="RibD_C"/>
    <property type="match status" value="1"/>
</dbReference>
<name>A0ABM8YJQ1_9BACI</name>
<dbReference type="Gene3D" id="3.40.430.10">
    <property type="entry name" value="Dihydrofolate Reductase, subunit A"/>
    <property type="match status" value="1"/>
</dbReference>